<keyword evidence="10" id="KW-1185">Reference proteome</keyword>
<dbReference type="InterPro" id="IPR006426">
    <property type="entry name" value="Asn_synth_AEB"/>
</dbReference>
<feature type="active site" description="For GATase activity" evidence="6">
    <location>
        <position position="2"/>
    </location>
</feature>
<protein>
    <recommendedName>
        <fullName evidence="5">Putative asparagine synthetase [glutamine-hydrolyzing]</fullName>
        <ecNumber evidence="5">6.3.5.4</ecNumber>
    </recommendedName>
</protein>
<evidence type="ECO:0000256" key="1">
    <source>
        <dbReference type="ARBA" id="ARBA00005752"/>
    </source>
</evidence>
<dbReference type="SUPFAM" id="SSF56235">
    <property type="entry name" value="N-terminal nucleophile aminohydrolases (Ntn hydrolases)"/>
    <property type="match status" value="1"/>
</dbReference>
<dbReference type="GO" id="GO:0004066">
    <property type="term" value="F:asparagine synthase (glutamine-hydrolyzing) activity"/>
    <property type="evidence" value="ECO:0007669"/>
    <property type="project" value="UniProtKB-EC"/>
</dbReference>
<dbReference type="EMBL" id="JTEO01000005">
    <property type="protein sequence ID" value="MCQ6963392.1"/>
    <property type="molecule type" value="Genomic_DNA"/>
</dbReference>
<reference evidence="9 10" key="1">
    <citation type="journal article" date="2011" name="Appl. Environ. Microbiol.">
        <title>Methanogenic archaea isolated from Taiwan's Chelungpu fault.</title>
        <authorList>
            <person name="Wu S.Y."/>
            <person name="Lai M.C."/>
        </authorList>
    </citation>
    <scope>NUCLEOTIDE SEQUENCE [LARGE SCALE GENOMIC DNA]</scope>
    <source>
        <strain evidence="9 10">St545Mb</strain>
    </source>
</reference>
<comment type="caution">
    <text evidence="9">The sequence shown here is derived from an EMBL/GenBank/DDBJ whole genome shotgun (WGS) entry which is preliminary data.</text>
</comment>
<dbReference type="GO" id="GO:0006529">
    <property type="term" value="P:asparagine biosynthetic process"/>
    <property type="evidence" value="ECO:0007669"/>
    <property type="project" value="UniProtKB-KW"/>
</dbReference>
<evidence type="ECO:0000256" key="4">
    <source>
        <dbReference type="ARBA" id="ARBA00022962"/>
    </source>
</evidence>
<proteinExistence type="inferred from homology"/>
<dbReference type="InterPro" id="IPR017932">
    <property type="entry name" value="GATase_2_dom"/>
</dbReference>
<evidence type="ECO:0000313" key="9">
    <source>
        <dbReference type="EMBL" id="MCQ6963392.1"/>
    </source>
</evidence>
<dbReference type="Gene3D" id="3.40.50.620">
    <property type="entry name" value="HUPs"/>
    <property type="match status" value="1"/>
</dbReference>
<comment type="catalytic activity">
    <reaction evidence="5">
        <text>L-aspartate + L-glutamine + ATP + H2O = L-asparagine + L-glutamate + AMP + diphosphate + H(+)</text>
        <dbReference type="Rhea" id="RHEA:12228"/>
        <dbReference type="ChEBI" id="CHEBI:15377"/>
        <dbReference type="ChEBI" id="CHEBI:15378"/>
        <dbReference type="ChEBI" id="CHEBI:29985"/>
        <dbReference type="ChEBI" id="CHEBI:29991"/>
        <dbReference type="ChEBI" id="CHEBI:30616"/>
        <dbReference type="ChEBI" id="CHEBI:33019"/>
        <dbReference type="ChEBI" id="CHEBI:58048"/>
        <dbReference type="ChEBI" id="CHEBI:58359"/>
        <dbReference type="ChEBI" id="CHEBI:456215"/>
        <dbReference type="EC" id="6.3.5.4"/>
    </reaction>
</comment>
<comment type="similarity">
    <text evidence="1">Belongs to the asparagine synthetase family.</text>
</comment>
<feature type="binding site" evidence="7">
    <location>
        <position position="95"/>
    </location>
    <ligand>
        <name>L-glutamine</name>
        <dbReference type="ChEBI" id="CHEBI:58359"/>
    </ligand>
</feature>
<dbReference type="CDD" id="cd00712">
    <property type="entry name" value="AsnB"/>
    <property type="match status" value="1"/>
</dbReference>
<dbReference type="NCBIfam" id="TIGR01536">
    <property type="entry name" value="asn_synth_AEB"/>
    <property type="match status" value="1"/>
</dbReference>
<evidence type="ECO:0000256" key="7">
    <source>
        <dbReference type="PIRSR" id="PIRSR001589-2"/>
    </source>
</evidence>
<evidence type="ECO:0000256" key="3">
    <source>
        <dbReference type="ARBA" id="ARBA00022840"/>
    </source>
</evidence>
<dbReference type="PANTHER" id="PTHR43284">
    <property type="entry name" value="ASPARAGINE SYNTHETASE (GLUTAMINE-HYDROLYZING)"/>
    <property type="match status" value="1"/>
</dbReference>
<keyword evidence="2 5" id="KW-0547">Nucleotide-binding</keyword>
<evidence type="ECO:0000259" key="8">
    <source>
        <dbReference type="PROSITE" id="PS51278"/>
    </source>
</evidence>
<keyword evidence="6" id="KW-0061">Asparagine biosynthesis</keyword>
<dbReference type="InterPro" id="IPR001962">
    <property type="entry name" value="Asn_synthase"/>
</dbReference>
<dbReference type="InterPro" id="IPR051786">
    <property type="entry name" value="ASN_synthetase/amidase"/>
</dbReference>
<evidence type="ECO:0000256" key="2">
    <source>
        <dbReference type="ARBA" id="ARBA00022741"/>
    </source>
</evidence>
<dbReference type="GO" id="GO:0005524">
    <property type="term" value="F:ATP binding"/>
    <property type="evidence" value="ECO:0007669"/>
    <property type="project" value="UniProtKB-KW"/>
</dbReference>
<dbReference type="InterPro" id="IPR029055">
    <property type="entry name" value="Ntn_hydrolases_N"/>
</dbReference>
<dbReference type="PANTHER" id="PTHR43284:SF1">
    <property type="entry name" value="ASPARAGINE SYNTHETASE"/>
    <property type="match status" value="1"/>
</dbReference>
<organism evidence="9 10">
    <name type="scientific">Methanolobus chelungpuianus</name>
    <dbReference type="NCBI Taxonomy" id="502115"/>
    <lineage>
        <taxon>Archaea</taxon>
        <taxon>Methanobacteriati</taxon>
        <taxon>Methanobacteriota</taxon>
        <taxon>Stenosarchaea group</taxon>
        <taxon>Methanomicrobia</taxon>
        <taxon>Methanosarcinales</taxon>
        <taxon>Methanosarcinaceae</taxon>
        <taxon>Methanolobus</taxon>
    </lineage>
</organism>
<name>A0AAE3HB16_9EURY</name>
<evidence type="ECO:0000256" key="5">
    <source>
        <dbReference type="PIRNR" id="PIRNR001589"/>
    </source>
</evidence>
<dbReference type="PIRSF" id="PIRSF001589">
    <property type="entry name" value="Asn_synthetase_glu-h"/>
    <property type="match status" value="1"/>
</dbReference>
<dbReference type="PROSITE" id="PS51278">
    <property type="entry name" value="GATASE_TYPE_2"/>
    <property type="match status" value="1"/>
</dbReference>
<accession>A0AAE3HB16</accession>
<dbReference type="Pfam" id="PF13537">
    <property type="entry name" value="GATase_7"/>
    <property type="match status" value="1"/>
</dbReference>
<sequence length="629" mass="72630">MCGVTGFNWKNERLLHKMGEAIRHRGPDSEETYVDGSVSLGHRRLTVFNPSGDGHQSMPSEDGSLVISFNGRIHNYSELLDETASGGDSLKSRGDAELILDCYKEYGTDCVQHFNGMWAFCIYDKAKQTLFLSRDRFGIKPLYYYYDGSSFIFASEIKAILEHDIPRKENREIIFDYLYYNLTDHTEDTFFEGIRRLMPGHNLVFDLRNGKMEISEYYNIRARIRRTPADYEKIRELFTGSVRRSVASDAPVGSCLSGGIDSSSIVVTMRKVDPDALIKTFSMKFPGKNIDESMYQKDVSRKAGALNYSVTPEPAELMRDLEDLFMTQEEPFSGTSVYGQYRVMKLAKDNGVTVLLDGQGADQVLSGSSYFNGYYYYELMKRLDIVNLLREASQSYHKSRCLSPLMYLFLRVAPEDIKRSLYNHHKVPYLARSFIKENEHRKDIRWYLSSLDEAVCGSVSLYALPHLLRFLDKNSMRFSIESRLPFLDHVLVEYLLSLPSAQRINNGVTKYAFRKAMEGELPESVLARHDKIGFATPEESWLNEKRIRDFVYRIIDSEDFRSRDFWSWALVKDMFKKLHSGESQNIFVGTEIWRCISVELWMRMFIERKGFPATPEESGIKVPIYSPIL</sequence>
<dbReference type="Proteomes" id="UP001206983">
    <property type="component" value="Unassembled WGS sequence"/>
</dbReference>
<dbReference type="Pfam" id="PF00733">
    <property type="entry name" value="Asn_synthase"/>
    <property type="match status" value="1"/>
</dbReference>
<keyword evidence="4 6" id="KW-0315">Glutamine amidotransferase</keyword>
<dbReference type="EC" id="6.3.5.4" evidence="5"/>
<gene>
    <name evidence="9" type="ORF">PV02_09805</name>
</gene>
<dbReference type="InterPro" id="IPR033738">
    <property type="entry name" value="AsnB_N"/>
</dbReference>
<dbReference type="RefSeq" id="WP_256623326.1">
    <property type="nucleotide sequence ID" value="NZ_JTEO01000005.1"/>
</dbReference>
<evidence type="ECO:0000256" key="6">
    <source>
        <dbReference type="PIRSR" id="PIRSR001589-1"/>
    </source>
</evidence>
<keyword evidence="3 5" id="KW-0067">ATP-binding</keyword>
<dbReference type="AlphaFoldDB" id="A0AAE3HB16"/>
<dbReference type="SUPFAM" id="SSF52402">
    <property type="entry name" value="Adenine nucleotide alpha hydrolases-like"/>
    <property type="match status" value="1"/>
</dbReference>
<dbReference type="CDD" id="cd01991">
    <property type="entry name" value="Asn_synthase_B_C"/>
    <property type="match status" value="1"/>
</dbReference>
<evidence type="ECO:0000313" key="10">
    <source>
        <dbReference type="Proteomes" id="UP001206983"/>
    </source>
</evidence>
<keyword evidence="6" id="KW-0028">Amino-acid biosynthesis</keyword>
<dbReference type="InterPro" id="IPR014729">
    <property type="entry name" value="Rossmann-like_a/b/a_fold"/>
</dbReference>
<dbReference type="Gene3D" id="3.60.20.10">
    <property type="entry name" value="Glutamine Phosphoribosylpyrophosphate, subunit 1, domain 1"/>
    <property type="match status" value="1"/>
</dbReference>
<feature type="domain" description="Glutamine amidotransferase type-2" evidence="8">
    <location>
        <begin position="2"/>
        <end position="208"/>
    </location>
</feature>